<evidence type="ECO:0000313" key="2">
    <source>
        <dbReference type="Proteomes" id="UP000321750"/>
    </source>
</evidence>
<proteinExistence type="predicted"/>
<protein>
    <submittedName>
        <fullName evidence="1">Uncharacterized protein</fullName>
    </submittedName>
</protein>
<dbReference type="OrthoDB" id="8943433at2"/>
<evidence type="ECO:0000313" key="1">
    <source>
        <dbReference type="EMBL" id="GEP09858.1"/>
    </source>
</evidence>
<dbReference type="Proteomes" id="UP000321750">
    <property type="component" value="Unassembled WGS sequence"/>
</dbReference>
<comment type="caution">
    <text evidence="1">The sequence shown here is derived from an EMBL/GenBank/DDBJ whole genome shotgun (WGS) entry which is preliminary data.</text>
</comment>
<organism evidence="1 2">
    <name type="scientific">Methylobacterium gnaphalii</name>
    <dbReference type="NCBI Taxonomy" id="1010610"/>
    <lineage>
        <taxon>Bacteria</taxon>
        <taxon>Pseudomonadati</taxon>
        <taxon>Pseudomonadota</taxon>
        <taxon>Alphaproteobacteria</taxon>
        <taxon>Hyphomicrobiales</taxon>
        <taxon>Methylobacteriaceae</taxon>
        <taxon>Methylobacterium</taxon>
    </lineage>
</organism>
<dbReference type="EMBL" id="BJZV01000007">
    <property type="protein sequence ID" value="GEP09858.1"/>
    <property type="molecule type" value="Genomic_DNA"/>
</dbReference>
<reference evidence="1 2" key="1">
    <citation type="submission" date="2019-07" db="EMBL/GenBank/DDBJ databases">
        <title>Whole genome shotgun sequence of Methylobacterium gnaphalii NBRC 107716.</title>
        <authorList>
            <person name="Hosoyama A."/>
            <person name="Uohara A."/>
            <person name="Ohji S."/>
            <person name="Ichikawa N."/>
        </authorList>
    </citation>
    <scope>NUCLEOTIDE SEQUENCE [LARGE SCALE GENOMIC DNA]</scope>
    <source>
        <strain evidence="1 2">NBRC 107716</strain>
    </source>
</reference>
<accession>A0A512JIR8</accession>
<keyword evidence="2" id="KW-1185">Reference proteome</keyword>
<name>A0A512JIR8_9HYPH</name>
<gene>
    <name evidence="1" type="ORF">MGN01_17030</name>
</gene>
<sequence length="96" mass="10168">MLLSLAGCNDPDGARDALDGAGYRDIQIVDRPNWFISNCGEKDTYATHFKALGPTGATVDGVVCSTGGWSKGSTIRITGVHRPEHWPTAPQSGARP</sequence>
<dbReference type="AlphaFoldDB" id="A0A512JIR8"/>